<evidence type="ECO:0000256" key="1">
    <source>
        <dbReference type="SAM" id="MobiDB-lite"/>
    </source>
</evidence>
<sequence length="1311" mass="144730">MSVLRGGSFFQRRLTQLYTDTKSSCESVTTASRPNDDPELISLNRRFRTQKDRLLAWGLDWSDASAAQPNDIDEALAEAGFSDVAASIMSSIQELLNEAERLQQFDVPKSSPDGLTTGIVKTTWTDNEISRSQALLEELTAHIDTLYDLSRSRRDMTMSMSSNNPSQTQTASLPRPEKSSKRAMYPVPSESKMYSEKQNHLLQENLKKEGHLVASSEQIATSPLALHETSVREQSSLADNAFLPFLSPTKDFYIDRAALRLSNRGIAHASNPPPYEPVAASANSRLTAQLHSSALPASLAEGIGGVLVPVLIEFSPILMEMQNSLVLPKKQRLQLLSQTLQQLVENARVSHLGLLKFLGYFVDMTYSRYAFVYQIPTDISPLSRQLAEPTQPKPLVSLLLSSTDHQDASVPNLETRFRLAYNLVLAVLHLRSQNIVHGNINSSNVLIFPGVEVSNTGNVDNFPADFRRPYLTSLAQFDSEDRNSPPEPLSSTIYRHSDDRQIIADPSAWAYDLYSLGLVLLEIGLWTPISRLWKMKYNNAMFKSRIENVYIKKLGAKCGGAYLQTVQLCLDAPNFHLSTSPMTDLSLRIPHIYHYPWTEPNKANQWADFSKNFVYTLGKILFRCCSLDILAPPPDTDLEESLPPPLSLEPGSSPFEEVRPQDFGIPTIEPAVAIEIGDEAPPFVDQIESNLKLGSSDRKVRKRTLKKWSNIEIPDEHLQIWNTALMPKLSKLLQKILRDSTESCSVNLMIAGESAETAKTTICVTCMSVRKVKAALKKYLEYDRENWDLIVIRGDINRSKVPRRRRKRAKSKKAPAPGKATADLNPNYQQQPICGASIGAFRQDEHLPPVSYGGAILVDGMPYGMTVHHMLDNPCEEDEEYEDDDCPPRSAGNYTQRLGMQDQDFAYSWCDDVPPEALYPFEISDGEGADDQSVAQSIDESYDDYWLSDGYSSDEADDIGDFDIDDDVASIGDTVGVDPEDEPRIIVTQPAIDDVEDGFFPSPEDRDDEHLASHSLGYIHASSGLRRWTRGGIKHEVDWALVRIDPDRMNATNVVPITPGTSPSPSLNSPNLNPPNSAQEVPHNQIRNLTKVAKLAELGGLDVQCCGRTSGLQSGRISKAMTLVRLPGRHSFSSSFCVDGNFGVPGDSGAWVFDKTGKVCGHVLAWSEKSRTAYIAPMEILLDDIARTLGASSVALPGSEEELAWHSAMAAATSPCVNLTAATKKHSLSIVKDQLPLDLRKLSLDHLDEPSLTRSNSGAAAPSGARNSTNLATTTTTTTTTMKDVPVTAANTYRNAAALMAHSRTVERQLA</sequence>
<evidence type="ECO:0000313" key="2">
    <source>
        <dbReference type="EMBL" id="WEW57839.1"/>
    </source>
</evidence>
<dbReference type="InterPro" id="IPR009003">
    <property type="entry name" value="Peptidase_S1_PA"/>
</dbReference>
<name>A0AAF0IKG2_9EURO</name>
<dbReference type="Gene3D" id="1.10.510.10">
    <property type="entry name" value="Transferase(Phosphotransferase) domain 1"/>
    <property type="match status" value="1"/>
</dbReference>
<organism evidence="2 3">
    <name type="scientific">Emydomyces testavorans</name>
    <dbReference type="NCBI Taxonomy" id="2070801"/>
    <lineage>
        <taxon>Eukaryota</taxon>
        <taxon>Fungi</taxon>
        <taxon>Dikarya</taxon>
        <taxon>Ascomycota</taxon>
        <taxon>Pezizomycotina</taxon>
        <taxon>Eurotiomycetes</taxon>
        <taxon>Eurotiomycetidae</taxon>
        <taxon>Onygenales</taxon>
        <taxon>Nannizziopsiaceae</taxon>
        <taxon>Emydomyces</taxon>
    </lineage>
</organism>
<feature type="region of interest" description="Disordered" evidence="1">
    <location>
        <begin position="801"/>
        <end position="826"/>
    </location>
</feature>
<dbReference type="InterPro" id="IPR011009">
    <property type="entry name" value="Kinase-like_dom_sf"/>
</dbReference>
<feature type="compositionally biased region" description="Polar residues" evidence="1">
    <location>
        <begin position="163"/>
        <end position="172"/>
    </location>
</feature>
<feature type="region of interest" description="Disordered" evidence="1">
    <location>
        <begin position="156"/>
        <end position="183"/>
    </location>
</feature>
<feature type="region of interest" description="Disordered" evidence="1">
    <location>
        <begin position="1250"/>
        <end position="1283"/>
    </location>
</feature>
<protein>
    <recommendedName>
        <fullName evidence="4">Protein kinase domain-containing protein</fullName>
    </recommendedName>
</protein>
<dbReference type="SUPFAM" id="SSF56112">
    <property type="entry name" value="Protein kinase-like (PK-like)"/>
    <property type="match status" value="1"/>
</dbReference>
<dbReference type="EMBL" id="CP120628">
    <property type="protein sequence ID" value="WEW57839.1"/>
    <property type="molecule type" value="Genomic_DNA"/>
</dbReference>
<feature type="compositionally biased region" description="Basic residues" evidence="1">
    <location>
        <begin position="801"/>
        <end position="813"/>
    </location>
</feature>
<dbReference type="PANTHER" id="PTHR37542:SF2">
    <property type="entry name" value="PROTEIN KINASE DOMAIN-CONTAINING PROTEIN"/>
    <property type="match status" value="1"/>
</dbReference>
<accession>A0AAF0IKG2</accession>
<dbReference type="SUPFAM" id="SSF50494">
    <property type="entry name" value="Trypsin-like serine proteases"/>
    <property type="match status" value="1"/>
</dbReference>
<proteinExistence type="predicted"/>
<feature type="compositionally biased region" description="Low complexity" evidence="1">
    <location>
        <begin position="1063"/>
        <end position="1077"/>
    </location>
</feature>
<gene>
    <name evidence="2" type="ORF">PRK78_003306</name>
</gene>
<dbReference type="PANTHER" id="PTHR37542">
    <property type="entry name" value="HELO DOMAIN-CONTAINING PROTEIN-RELATED"/>
    <property type="match status" value="1"/>
</dbReference>
<evidence type="ECO:0000313" key="3">
    <source>
        <dbReference type="Proteomes" id="UP001219355"/>
    </source>
</evidence>
<feature type="region of interest" description="Disordered" evidence="1">
    <location>
        <begin position="1058"/>
        <end position="1080"/>
    </location>
</feature>
<keyword evidence="3" id="KW-1185">Reference proteome</keyword>
<evidence type="ECO:0008006" key="4">
    <source>
        <dbReference type="Google" id="ProtNLM"/>
    </source>
</evidence>
<reference evidence="2" key="1">
    <citation type="submission" date="2023-03" db="EMBL/GenBank/DDBJ databases">
        <title>Emydomyces testavorans Genome Sequence.</title>
        <authorList>
            <person name="Hoyer L."/>
        </authorList>
    </citation>
    <scope>NUCLEOTIDE SEQUENCE</scope>
    <source>
        <strain evidence="2">16-2883</strain>
    </source>
</reference>
<dbReference type="Proteomes" id="UP001219355">
    <property type="component" value="Chromosome 2"/>
</dbReference>